<feature type="compositionally biased region" description="Basic and acidic residues" evidence="3">
    <location>
        <begin position="1838"/>
        <end position="1850"/>
    </location>
</feature>
<feature type="region of interest" description="Disordered" evidence="3">
    <location>
        <begin position="1233"/>
        <end position="1308"/>
    </location>
</feature>
<dbReference type="Pfam" id="PF15787">
    <property type="entry name" value="DUF4704"/>
    <property type="match status" value="1"/>
</dbReference>
<feature type="compositionally biased region" description="Polar residues" evidence="3">
    <location>
        <begin position="174"/>
        <end position="189"/>
    </location>
</feature>
<feature type="region of interest" description="Disordered" evidence="3">
    <location>
        <begin position="1027"/>
        <end position="1052"/>
    </location>
</feature>
<feature type="region of interest" description="Disordered" evidence="3">
    <location>
        <begin position="1821"/>
        <end position="1860"/>
    </location>
</feature>
<keyword evidence="1" id="KW-0853">WD repeat</keyword>
<dbReference type="GO" id="GO:0008104">
    <property type="term" value="P:intracellular protein localization"/>
    <property type="evidence" value="ECO:0007669"/>
    <property type="project" value="TreeGrafter"/>
</dbReference>
<organism evidence="6">
    <name type="scientific">Lotharella globosa</name>
    <dbReference type="NCBI Taxonomy" id="91324"/>
    <lineage>
        <taxon>Eukaryota</taxon>
        <taxon>Sar</taxon>
        <taxon>Rhizaria</taxon>
        <taxon>Cercozoa</taxon>
        <taxon>Chlorarachniophyceae</taxon>
        <taxon>Lotharella</taxon>
    </lineage>
</organism>
<name>A0A7S4DKG9_9EUKA</name>
<dbReference type="InterPro" id="IPR023362">
    <property type="entry name" value="PH-BEACH_dom"/>
</dbReference>
<dbReference type="GO" id="GO:0016020">
    <property type="term" value="C:membrane"/>
    <property type="evidence" value="ECO:0007669"/>
    <property type="project" value="TreeGrafter"/>
</dbReference>
<feature type="compositionally biased region" description="Polar residues" evidence="3">
    <location>
        <begin position="2394"/>
        <end position="2407"/>
    </location>
</feature>
<evidence type="ECO:0000313" key="6">
    <source>
        <dbReference type="EMBL" id="CAE0654986.1"/>
    </source>
</evidence>
<dbReference type="PANTHER" id="PTHR13743:SF112">
    <property type="entry name" value="BEACH DOMAIN-CONTAINING PROTEIN"/>
    <property type="match status" value="1"/>
</dbReference>
<dbReference type="InterPro" id="IPR031570">
    <property type="entry name" value="NBEA/BDCP_DUF4704"/>
</dbReference>
<dbReference type="PANTHER" id="PTHR13743">
    <property type="entry name" value="BEIGE/BEACH-RELATED"/>
    <property type="match status" value="1"/>
</dbReference>
<dbReference type="GO" id="GO:0019901">
    <property type="term" value="F:protein kinase binding"/>
    <property type="evidence" value="ECO:0007669"/>
    <property type="project" value="TreeGrafter"/>
</dbReference>
<feature type="region of interest" description="Disordered" evidence="3">
    <location>
        <begin position="705"/>
        <end position="731"/>
    </location>
</feature>
<feature type="domain" description="BEACH" evidence="4">
    <location>
        <begin position="1485"/>
        <end position="1774"/>
    </location>
</feature>
<feature type="region of interest" description="Disordered" evidence="3">
    <location>
        <begin position="882"/>
        <end position="901"/>
    </location>
</feature>
<keyword evidence="2" id="KW-0677">Repeat</keyword>
<dbReference type="Gene3D" id="2.30.29.30">
    <property type="entry name" value="Pleckstrin-homology domain (PH domain)/Phosphotyrosine-binding domain (PTB)"/>
    <property type="match status" value="1"/>
</dbReference>
<feature type="region of interest" description="Disordered" evidence="3">
    <location>
        <begin position="825"/>
        <end position="867"/>
    </location>
</feature>
<dbReference type="PROSITE" id="PS50197">
    <property type="entry name" value="BEACH"/>
    <property type="match status" value="1"/>
</dbReference>
<accession>A0A7S4DKG9</accession>
<evidence type="ECO:0000256" key="2">
    <source>
        <dbReference type="ARBA" id="ARBA00022737"/>
    </source>
</evidence>
<feature type="compositionally biased region" description="Low complexity" evidence="3">
    <location>
        <begin position="1932"/>
        <end position="1952"/>
    </location>
</feature>
<dbReference type="InterPro" id="IPR036322">
    <property type="entry name" value="WD40_repeat_dom_sf"/>
</dbReference>
<feature type="compositionally biased region" description="Basic and acidic residues" evidence="3">
    <location>
        <begin position="852"/>
        <end position="865"/>
    </location>
</feature>
<feature type="region of interest" description="Disordered" evidence="3">
    <location>
        <begin position="1901"/>
        <end position="1952"/>
    </location>
</feature>
<feature type="region of interest" description="Disordered" evidence="3">
    <location>
        <begin position="88"/>
        <end position="133"/>
    </location>
</feature>
<dbReference type="SMART" id="SM01026">
    <property type="entry name" value="Beach"/>
    <property type="match status" value="1"/>
</dbReference>
<feature type="compositionally biased region" description="Polar residues" evidence="3">
    <location>
        <begin position="2515"/>
        <end position="2524"/>
    </location>
</feature>
<proteinExistence type="predicted"/>
<feature type="region of interest" description="Disordered" evidence="3">
    <location>
        <begin position="1963"/>
        <end position="1982"/>
    </location>
</feature>
<dbReference type="Gene3D" id="2.130.10.10">
    <property type="entry name" value="YVTN repeat-like/Quinoprotein amine dehydrogenase"/>
    <property type="match status" value="1"/>
</dbReference>
<feature type="compositionally biased region" description="Low complexity" evidence="3">
    <location>
        <begin position="882"/>
        <end position="898"/>
    </location>
</feature>
<dbReference type="Gene3D" id="1.10.1540.10">
    <property type="entry name" value="BEACH domain"/>
    <property type="match status" value="1"/>
</dbReference>
<reference evidence="6" key="1">
    <citation type="submission" date="2021-01" db="EMBL/GenBank/DDBJ databases">
        <authorList>
            <person name="Corre E."/>
            <person name="Pelletier E."/>
            <person name="Niang G."/>
            <person name="Scheremetjew M."/>
            <person name="Finn R."/>
            <person name="Kale V."/>
            <person name="Holt S."/>
            <person name="Cochrane G."/>
            <person name="Meng A."/>
            <person name="Brown T."/>
            <person name="Cohen L."/>
        </authorList>
    </citation>
    <scope>NUCLEOTIDE SEQUENCE</scope>
    <source>
        <strain evidence="6">CCCM811</strain>
    </source>
</reference>
<dbReference type="InterPro" id="IPR015943">
    <property type="entry name" value="WD40/YVTN_repeat-like_dom_sf"/>
</dbReference>
<evidence type="ECO:0000259" key="5">
    <source>
        <dbReference type="PROSITE" id="PS51783"/>
    </source>
</evidence>
<feature type="compositionally biased region" description="Polar residues" evidence="3">
    <location>
        <begin position="1901"/>
        <end position="1914"/>
    </location>
</feature>
<feature type="region of interest" description="Disordered" evidence="3">
    <location>
        <begin position="2491"/>
        <end position="2540"/>
    </location>
</feature>
<feature type="region of interest" description="Disordered" evidence="3">
    <location>
        <begin position="174"/>
        <end position="197"/>
    </location>
</feature>
<evidence type="ECO:0000256" key="3">
    <source>
        <dbReference type="SAM" id="MobiDB-lite"/>
    </source>
</evidence>
<dbReference type="InterPro" id="IPR036372">
    <property type="entry name" value="BEACH_dom_sf"/>
</dbReference>
<dbReference type="CDD" id="cd06071">
    <property type="entry name" value="Beach"/>
    <property type="match status" value="1"/>
</dbReference>
<feature type="compositionally biased region" description="Polar residues" evidence="3">
    <location>
        <begin position="2495"/>
        <end position="2504"/>
    </location>
</feature>
<feature type="compositionally biased region" description="Polar residues" evidence="3">
    <location>
        <begin position="89"/>
        <end position="103"/>
    </location>
</feature>
<dbReference type="FunFam" id="1.10.1540.10:FF:000001">
    <property type="entry name" value="neurobeachin isoform X1"/>
    <property type="match status" value="1"/>
</dbReference>
<feature type="compositionally biased region" description="Basic and acidic residues" evidence="3">
    <location>
        <begin position="2413"/>
        <end position="2423"/>
    </location>
</feature>
<evidence type="ECO:0000256" key="1">
    <source>
        <dbReference type="ARBA" id="ARBA00022574"/>
    </source>
</evidence>
<dbReference type="Pfam" id="PF14844">
    <property type="entry name" value="PH_BEACH"/>
    <property type="match status" value="1"/>
</dbReference>
<dbReference type="PROSITE" id="PS51783">
    <property type="entry name" value="PH_BEACH"/>
    <property type="match status" value="1"/>
</dbReference>
<dbReference type="InterPro" id="IPR050865">
    <property type="entry name" value="BEACH_Domain"/>
</dbReference>
<feature type="region of interest" description="Disordered" evidence="3">
    <location>
        <begin position="222"/>
        <end position="242"/>
    </location>
</feature>
<feature type="compositionally biased region" description="Basic and acidic residues" evidence="3">
    <location>
        <begin position="1246"/>
        <end position="1260"/>
    </location>
</feature>
<feature type="domain" description="BEACH-type PH" evidence="5">
    <location>
        <begin position="1346"/>
        <end position="1476"/>
    </location>
</feature>
<dbReference type="InterPro" id="IPR011993">
    <property type="entry name" value="PH-like_dom_sf"/>
</dbReference>
<dbReference type="GO" id="GO:0005829">
    <property type="term" value="C:cytosol"/>
    <property type="evidence" value="ECO:0007669"/>
    <property type="project" value="TreeGrafter"/>
</dbReference>
<dbReference type="Pfam" id="PF02138">
    <property type="entry name" value="Beach"/>
    <property type="match status" value="1"/>
</dbReference>
<feature type="region of interest" description="Disordered" evidence="3">
    <location>
        <begin position="2346"/>
        <end position="2423"/>
    </location>
</feature>
<evidence type="ECO:0000259" key="4">
    <source>
        <dbReference type="PROSITE" id="PS50197"/>
    </source>
</evidence>
<protein>
    <submittedName>
        <fullName evidence="6">Uncharacterized protein</fullName>
    </submittedName>
</protein>
<feature type="region of interest" description="Disordered" evidence="3">
    <location>
        <begin position="2040"/>
        <end position="2059"/>
    </location>
</feature>
<dbReference type="SUPFAM" id="SSF50729">
    <property type="entry name" value="PH domain-like"/>
    <property type="match status" value="1"/>
</dbReference>
<dbReference type="InterPro" id="IPR000409">
    <property type="entry name" value="BEACH_dom"/>
</dbReference>
<dbReference type="SUPFAM" id="SSF50978">
    <property type="entry name" value="WD40 repeat-like"/>
    <property type="match status" value="1"/>
</dbReference>
<dbReference type="EMBL" id="HBIV01009510">
    <property type="protein sequence ID" value="CAE0654986.1"/>
    <property type="molecule type" value="Transcribed_RNA"/>
</dbReference>
<gene>
    <name evidence="6" type="ORF">LGLO00237_LOCUS7204</name>
</gene>
<sequence>MSAAHGVTSLILAIEALDITSTKLHLTEAVVSLVDVSYWAKGPSEALLRLLRLVESLIERYPKAFATTLGPVRVIDWLRKAAPSAFPQVPSSALSATSHSQQPAKERRRSSSVLAPETAMGEAAEEVGRGGGTSVSAEQKQVLKDQLFKQETGCANVLLSSAFHMLHALEQMNRKYTPSSRPRSRTTATHKGAATQQDHHNQLVTVCVAGLIDAMQAANRVSMSSGGGREGGDPASSSAQLSAQVSRTVVRSLIITVNRILKINKHTVMTFLHTTRRLISRANSGEKGATPSLSTHGAGLGVGASGTISTSHASNAGLALLNLASRGIGLLLDDDTTGDNGDDKQNESSVHAMGGGIVAVIELLNNEDAEIRALACKVIMRWWMYHYGKEVLSSPSGDKKNQYQDNDEYPGVRVPSQPCSSMVATCLIAHLVKHREKALDHGMRELLMAWGLGETKVAGVGMMVEVNERTRVLSPPILAAILKLGAHCSVETKERILLDVLTCLRANPQCRNAMANFIFWPKLLVPYIFDEGHVSVFSMHIAHHMLKHCLTTYKGGWVAAAEMRWCIEQYAPQQAKEEQLTAKKGKQQTGAAAAGVSNDSSYVTIVWQRLLHTTLSALLHIDGPQKGSLIARKSERTMLIPNLIPLMHMVEEAVFPIELTNFTDGKLPKVPRTALPLAFLNATASKTAKGGEVDAGKGREDVVYDRSSKSKKGTAESLLPGRTKSMPNPGISPRVIRSNLLQGLLIGVVEHFGLPNRRQDVLRVVLRFLRYVLPDRRFNHVIPHILGYLQQLFKIRLTKRTTTNIRTLVLCLCLVRDAMRRVEQRLGSKQKVPNEEEEEEEAPTISGTHTLGVDKEGEVDDAKAEGEEEDITLAQANATANLAKHQRSSIPRLSSVSSGDELSAHELTANSDAANWKDMERVLTQLYHLWRPSILTCFPDAKNVVEDLSISSPTSDKKKALTQEAITVVDMVCESPDYESYKSLCRDHEAWFERVMKQRRGKEMKNIELTLSMHTITFDPYSLTTTTPSTAAVDGETDNDGEGKRKRTTASADNAGPIAEHFSSAPMVFGGMQPLYMAWSVTLPVVIRHAANRRKNLGKGALARCRAPGWGSGGGGGNDIRDWDWAGIEPSVDKIINFVTQYDLKPASVSLRETRRLRLSKGATLQETIKIVEGMILKAQQTDGGASSATHYLPPSHHVSKDSLSVDETKMRYWLCPVEDALRARTLVTKRRHDNINKGEGGGSKDGVESPGKKKKDFTDLKSFSTAGVVKSSEVKDGENHEDDGAATGEDKDKEQHGDRDADGEEDHLDFEKIEKEEYDENMDGKVSSSLDSKYVPFDDELADCGLYGHVTISKTAIMITTLKKVYGTLSLTPSHVIFKGKRIYEDCMTGVEQDVGVTYSRTIGFPAESEKDNGKDISDNPVVIVVSTMSIRQAMPRLFLLQNTALEVFFKDHTSALFNFPDTVEDRNETYKMLCKVLRLPYELSPTKRLRHSGIVRQWQNGEISNFQYLMHINTLAGRTFNDVSQYPVFPWVITDFESKSIDLTDYKIYRDLSKPIGALNPDRLDSFDERFENPLPDVPAFHYGSHYSSPGIVNYFLLRIEPYSSLAISQQGGRFDLPDRLFDSVKTAWQLSYSQISDVKELIPEFYCNPTFLRNKNKLELGRKQNGRPVDDVELPPWAKGSPETFIRIHREALESPIVSRHLHQWIDLIFGNKQRGQPAAEAKNLFYYLTYPGQVDIDSIEDDKVREATLAQICSFGQTPLQLFNSPHPAQIPCEPPPTLDLPTLLPPHYKAHQVGKVMGYVMSLVVDDFGRISVVSASPSSESSAEQQEEEQEDSKQEKGKEESKGNKKKIGGGVDSVADRGLATQLQRWVSLIDIGGLLGTMADICAELSGDPSMAQSLCQPQTRQKSSSMHHSHHPGATRSRHSSSAKPISSPYSNRSSTAASRRTSTAAAVASVAAATRGSGRASVGGGGGTSGFSTNSSRFSVAGFLELLSNKARSKDTTRNLVDRGGPCELYCPEWIQPIHPLNTLQIGGRGRGEENNFKPTTSASSTDITAASSISAMKTASGSITEQLPPPPVHLDRLVAVSANTKFVFVGGYLDACFRCYLQHEESMVMLSQVWYHSGIVTVLKLAQMQNALVTADNTGEVCVWNTAVRTHQWKRSPISLDPICRLRIHDSDVIDCDVYLKAGVVVSIGRSRGLEGVMCVGVSSTYLNRCLFIIPPPDNLIPTRVLILSKRQGPVYMVVAFEPAGNTTTQTVEEEKGLQDKKRNEPGSVGLQEGVVSLYSIAGDIVATKALGSRITSMVLTPKNDYVVCGTETGDVVFLKSWDLSLVQAIVPSVPSLSSPHQPPPKTFKQKSEPTGFAGGPKTKAPPPPPPRDKSTSTSTSQPNPIQTSHSSPTLPINDDSNEKQEPEEGKEVISLAFAPKEQYLVVANRRGDIRLLLMPQSELLPNFAQFATAASQVSSLLEQERAAIEAGAELIDEDKDVQQQPSKTTKSAGVLVDDTARPRTSTRTSFTGLMRGLFGSRNKKQTR</sequence>
<feature type="compositionally biased region" description="Basic and acidic residues" evidence="3">
    <location>
        <begin position="1289"/>
        <end position="1301"/>
    </location>
</feature>
<feature type="compositionally biased region" description="Basic residues" evidence="3">
    <location>
        <begin position="1915"/>
        <end position="1931"/>
    </location>
</feature>
<dbReference type="SUPFAM" id="SSF81837">
    <property type="entry name" value="BEACH domain"/>
    <property type="match status" value="1"/>
</dbReference>